<reference evidence="1" key="1">
    <citation type="submission" date="2023-07" db="EMBL/GenBank/DDBJ databases">
        <title>Black Yeasts Isolated from many extreme environments.</title>
        <authorList>
            <person name="Coleine C."/>
            <person name="Stajich J.E."/>
            <person name="Selbmann L."/>
        </authorList>
    </citation>
    <scope>NUCLEOTIDE SEQUENCE</scope>
    <source>
        <strain evidence="1">CCFEE 5714</strain>
    </source>
</reference>
<dbReference type="Proteomes" id="UP001281147">
    <property type="component" value="Unassembled WGS sequence"/>
</dbReference>
<proteinExistence type="predicted"/>
<name>A0ACC3N721_9PEZI</name>
<sequence>MASHFTNEAAPNVSFFTPRQNPPAGTAGIVDKQEVPKLFKPLRIRGLVMQNRIMLSPLCQYSAEDGHYTPWHVTHMGGIIQRGPGEIQLDRIPSETSPNHTEQLLGMSTVEATAVTVNGRITPEDNGLWKDSQIEGLKKVTEFAHSQGQNIMIQLGHAGRKASTVAPWLSSGAVAIKDLNGWPDDVVAPSAIQWNEHHANPREMTLDEIDQFKEAFGAAVKRALQAGFDAIEIHNAHGYLLHSFLSPVSNKRTDKYGGSFENRTRLTLEIVELTRNIIPKDMPLFLRISATDYLEEAPKDQVPESWTVDDTVKLAPLLAEAGVDLLDVSGGGNSPLQHPHVGPAYQSPGAIKVKKVVGNKMKVGAVGSIDNAHIANDLLEKDGLDIAIVGRGFQKNPGLVFAWADELGQAVRMPNQIRWGFAGRGANDLKFLDLEKDYE</sequence>
<comment type="caution">
    <text evidence="1">The sequence shown here is derived from an EMBL/GenBank/DDBJ whole genome shotgun (WGS) entry which is preliminary data.</text>
</comment>
<keyword evidence="1" id="KW-0560">Oxidoreductase</keyword>
<protein>
    <submittedName>
        <fullName evidence="1">NADH-dependent flavin oxidoreductase</fullName>
        <ecNumber evidence="1">1.3.1.42</ecNumber>
    </submittedName>
</protein>
<gene>
    <name evidence="1" type="primary">OYE32_2</name>
    <name evidence="1" type="ORF">LTR37_009600</name>
</gene>
<evidence type="ECO:0000313" key="2">
    <source>
        <dbReference type="Proteomes" id="UP001281147"/>
    </source>
</evidence>
<dbReference type="EMBL" id="JAUTXU010000076">
    <property type="protein sequence ID" value="KAK3711421.1"/>
    <property type="molecule type" value="Genomic_DNA"/>
</dbReference>
<keyword evidence="2" id="KW-1185">Reference proteome</keyword>
<organism evidence="1 2">
    <name type="scientific">Vermiconidia calcicola</name>
    <dbReference type="NCBI Taxonomy" id="1690605"/>
    <lineage>
        <taxon>Eukaryota</taxon>
        <taxon>Fungi</taxon>
        <taxon>Dikarya</taxon>
        <taxon>Ascomycota</taxon>
        <taxon>Pezizomycotina</taxon>
        <taxon>Dothideomycetes</taxon>
        <taxon>Dothideomycetidae</taxon>
        <taxon>Mycosphaerellales</taxon>
        <taxon>Extremaceae</taxon>
        <taxon>Vermiconidia</taxon>
    </lineage>
</organism>
<accession>A0ACC3N721</accession>
<dbReference type="EC" id="1.3.1.42" evidence="1"/>
<evidence type="ECO:0000313" key="1">
    <source>
        <dbReference type="EMBL" id="KAK3711421.1"/>
    </source>
</evidence>